<feature type="compositionally biased region" description="Low complexity" evidence="1">
    <location>
        <begin position="645"/>
        <end position="689"/>
    </location>
</feature>
<feature type="region of interest" description="Disordered" evidence="1">
    <location>
        <begin position="576"/>
        <end position="629"/>
    </location>
</feature>
<feature type="compositionally biased region" description="Polar residues" evidence="1">
    <location>
        <begin position="483"/>
        <end position="498"/>
    </location>
</feature>
<feature type="compositionally biased region" description="Acidic residues" evidence="1">
    <location>
        <begin position="212"/>
        <end position="226"/>
    </location>
</feature>
<feature type="region of interest" description="Disordered" evidence="1">
    <location>
        <begin position="263"/>
        <end position="317"/>
    </location>
</feature>
<gene>
    <name evidence="3" type="ORF">GGI25_001276</name>
</gene>
<feature type="compositionally biased region" description="Low complexity" evidence="1">
    <location>
        <begin position="613"/>
        <end position="629"/>
    </location>
</feature>
<evidence type="ECO:0000256" key="1">
    <source>
        <dbReference type="SAM" id="MobiDB-lite"/>
    </source>
</evidence>
<feature type="compositionally biased region" description="Basic and acidic residues" evidence="1">
    <location>
        <begin position="279"/>
        <end position="290"/>
    </location>
</feature>
<feature type="compositionally biased region" description="Basic and acidic residues" evidence="1">
    <location>
        <begin position="1043"/>
        <end position="1052"/>
    </location>
</feature>
<feature type="compositionally biased region" description="Low complexity" evidence="1">
    <location>
        <begin position="759"/>
        <end position="801"/>
    </location>
</feature>
<feature type="compositionally biased region" description="Low complexity" evidence="1">
    <location>
        <begin position="300"/>
        <end position="317"/>
    </location>
</feature>
<feature type="compositionally biased region" description="Polar residues" evidence="1">
    <location>
        <begin position="1180"/>
        <end position="1189"/>
    </location>
</feature>
<protein>
    <submittedName>
        <fullName evidence="3">Uncharacterized protein</fullName>
    </submittedName>
</protein>
<proteinExistence type="predicted"/>
<feature type="region of interest" description="Disordered" evidence="1">
    <location>
        <begin position="352"/>
        <end position="505"/>
    </location>
</feature>
<organism evidence="3 4">
    <name type="scientific">Coemansia spiralis</name>
    <dbReference type="NCBI Taxonomy" id="417178"/>
    <lineage>
        <taxon>Eukaryota</taxon>
        <taxon>Fungi</taxon>
        <taxon>Fungi incertae sedis</taxon>
        <taxon>Zoopagomycota</taxon>
        <taxon>Kickxellomycotina</taxon>
        <taxon>Kickxellomycetes</taxon>
        <taxon>Kickxellales</taxon>
        <taxon>Kickxellaceae</taxon>
        <taxon>Coemansia</taxon>
    </lineage>
</organism>
<feature type="region of interest" description="Disordered" evidence="1">
    <location>
        <begin position="645"/>
        <end position="874"/>
    </location>
</feature>
<feature type="compositionally biased region" description="Low complexity" evidence="1">
    <location>
        <begin position="696"/>
        <end position="720"/>
    </location>
</feature>
<feature type="region of interest" description="Disordered" evidence="1">
    <location>
        <begin position="1175"/>
        <end position="1206"/>
    </location>
</feature>
<feature type="compositionally biased region" description="Acidic residues" evidence="1">
    <location>
        <begin position="809"/>
        <end position="826"/>
    </location>
</feature>
<accession>A0A9W8L0B6</accession>
<feature type="compositionally biased region" description="Low complexity" evidence="1">
    <location>
        <begin position="999"/>
        <end position="1022"/>
    </location>
</feature>
<evidence type="ECO:0000313" key="3">
    <source>
        <dbReference type="EMBL" id="KAJ2679824.1"/>
    </source>
</evidence>
<feature type="compositionally biased region" description="Low complexity" evidence="1">
    <location>
        <begin position="431"/>
        <end position="452"/>
    </location>
</feature>
<dbReference type="Proteomes" id="UP001151518">
    <property type="component" value="Unassembled WGS sequence"/>
</dbReference>
<feature type="compositionally biased region" description="Polar residues" evidence="1">
    <location>
        <begin position="464"/>
        <end position="476"/>
    </location>
</feature>
<dbReference type="OrthoDB" id="5590482at2759"/>
<feature type="region of interest" description="Disordered" evidence="1">
    <location>
        <begin position="211"/>
        <end position="233"/>
    </location>
</feature>
<feature type="compositionally biased region" description="Acidic residues" evidence="1">
    <location>
        <begin position="952"/>
        <end position="968"/>
    </location>
</feature>
<feature type="compositionally biased region" description="Basic and acidic residues" evidence="1">
    <location>
        <begin position="409"/>
        <end position="423"/>
    </location>
</feature>
<comment type="caution">
    <text evidence="3">The sequence shown here is derived from an EMBL/GenBank/DDBJ whole genome shotgun (WGS) entry which is preliminary data.</text>
</comment>
<feature type="compositionally biased region" description="Acidic residues" evidence="1">
    <location>
        <begin position="982"/>
        <end position="998"/>
    </location>
</feature>
<feature type="region of interest" description="Disordered" evidence="1">
    <location>
        <begin position="927"/>
        <end position="1087"/>
    </location>
</feature>
<feature type="compositionally biased region" description="Acidic residues" evidence="1">
    <location>
        <begin position="588"/>
        <end position="602"/>
    </location>
</feature>
<evidence type="ECO:0000313" key="4">
    <source>
        <dbReference type="Proteomes" id="UP001151518"/>
    </source>
</evidence>
<feature type="chain" id="PRO_5040754362" evidence="2">
    <location>
        <begin position="23"/>
        <end position="1263"/>
    </location>
</feature>
<feature type="compositionally biased region" description="Acidic residues" evidence="1">
    <location>
        <begin position="835"/>
        <end position="851"/>
    </location>
</feature>
<feature type="signal peptide" evidence="2">
    <location>
        <begin position="1"/>
        <end position="22"/>
    </location>
</feature>
<reference evidence="3" key="1">
    <citation type="submission" date="2022-07" db="EMBL/GenBank/DDBJ databases">
        <title>Phylogenomic reconstructions and comparative analyses of Kickxellomycotina fungi.</title>
        <authorList>
            <person name="Reynolds N.K."/>
            <person name="Stajich J.E."/>
            <person name="Barry K."/>
            <person name="Grigoriev I.V."/>
            <person name="Crous P."/>
            <person name="Smith M.E."/>
        </authorList>
    </citation>
    <scope>NUCLEOTIDE SEQUENCE</scope>
    <source>
        <strain evidence="3">NRRL 3115</strain>
    </source>
</reference>
<keyword evidence="2" id="KW-0732">Signal</keyword>
<feature type="compositionally biased region" description="Low complexity" evidence="1">
    <location>
        <begin position="727"/>
        <end position="744"/>
    </location>
</feature>
<dbReference type="EMBL" id="JANBTW010000009">
    <property type="protein sequence ID" value="KAJ2679824.1"/>
    <property type="molecule type" value="Genomic_DNA"/>
</dbReference>
<sequence>MARTTLSIIAAAWLLAAFQIEAGPIAAAAEPSATNSELASLGGLLQALGAGVIGNGALLYPTAPSSHQRAEAEIMASDTATRVLKKVKSILKDGGLNEDEDGNDDSSKSITYMIKPALIFHKEELPPPNPLAGNVLPLPGGALLYTPTPTGTANNEPTGGPAASIKAAYGNLFAASPYTPSYTLNKPHAAVVVEEVTDILSLKSYLQRMEDAGEDVQDDDSDDEDEYGRKRKGKKGVKLETLEFVDSSSTFVNPFTRADFPFGLVTPQPSPQPTVGAANKKEAESDESKKNTARKTIRKTVTAKNTSTVTSSSSSAQISASLGKDGAITVVNNGVTSSSTTAQQGTTIVIPANSLQPSSSSSSSSASPASSASSSSSPAHEEPSKNEDTNAHEITRLAHMHKSSSAKPDLAEATHAKGLRREAATSFDPLETPASGSTETAASSHESASENTGIESLAVESKETASPSVTVGSATGTDAHAESTASNTTENQLMSSGTPKRRKMRIVKVYEVKKNKHSASGETVSIASTSSVEMHKRDVIPIYDAADTEYTAPEYLQATATSPLLREVYPSPFTNEHVSNLQRMGRDEVEDNEDDSDNEDAESDKLTNEAPESSVGSSTSSAVVESSQTIVEETTTIVEAATSLSSVAAESSSASVATASSVSEASSSSAASAESSSASVVSAESSESVAAKEEVATAVSSSTPASVDSRTTVASAAATKTADKANKSTSSGSKSASSSTTSAPRKTKSKSLSIETIGADAEATTSETAVATSQTVASTSESTVTGTTSVSAKSDATSSASKDGKSGSESDEDSNEESDSDSDEEDASGKGKERDDEDESEEESDNEDEDKDTGKGKQRNMRIAKSRDVDEKEGSIRALNRLAALGLREAEKAVLDFEMNSEAGSGIELLTTTDTAASVHDATTTAAAPLAVSPTAGPESSSTVPVRAADDKDADNDSDSDDDSDDEKDNAKASSSKKGESDNDDDSDDSEDDSDSDNESMGKSAGSGSDSGSDSDNEASSGLPAEKSRSTDKPASTTAASKQAEEDAENKAARKALSEALAESAQQAVEVSITELDTAAEPTDGASAAASGFAHDLFSDQEASDELASDMDLVTNVLKDDFEYETHTGVNSNGESVQFVTQLVPDVSTEKARVNETPSIVVMASIDEEYEEEYFSESSTAKPKTSTAHEVQAGAAPTADTGASSSVVQRNVVVPQAMNDVDDKIDVDEKIVRGAEPATDANLVKESQNRAMNIGLGNLRRHV</sequence>
<dbReference type="AlphaFoldDB" id="A0A9W8L0B6"/>
<feature type="compositionally biased region" description="Basic and acidic residues" evidence="1">
    <location>
        <begin position="865"/>
        <end position="874"/>
    </location>
</feature>
<name>A0A9W8L0B6_9FUNG</name>
<feature type="compositionally biased region" description="Basic and acidic residues" evidence="1">
    <location>
        <begin position="379"/>
        <end position="396"/>
    </location>
</feature>
<evidence type="ECO:0000256" key="2">
    <source>
        <dbReference type="SAM" id="SignalP"/>
    </source>
</evidence>
<feature type="compositionally biased region" description="Low complexity" evidence="1">
    <location>
        <begin position="357"/>
        <end position="378"/>
    </location>
</feature>